<evidence type="ECO:0000313" key="8">
    <source>
        <dbReference type="Proteomes" id="UP000316921"/>
    </source>
</evidence>
<keyword evidence="4" id="KW-0238">DNA-binding</keyword>
<dbReference type="GO" id="GO:0003677">
    <property type="term" value="F:DNA binding"/>
    <property type="evidence" value="ECO:0007669"/>
    <property type="project" value="UniProtKB-KW"/>
</dbReference>
<dbReference type="Gene3D" id="1.10.8.60">
    <property type="match status" value="1"/>
</dbReference>
<dbReference type="PROSITE" id="PS00675">
    <property type="entry name" value="SIGMA54_INTERACT_1"/>
    <property type="match status" value="1"/>
</dbReference>
<proteinExistence type="predicted"/>
<dbReference type="FunFam" id="3.40.50.300:FF:000006">
    <property type="entry name" value="DNA-binding transcriptional regulator NtrC"/>
    <property type="match status" value="1"/>
</dbReference>
<organism evidence="7 8">
    <name type="scientific">Engelhardtia mirabilis</name>
    <dbReference type="NCBI Taxonomy" id="2528011"/>
    <lineage>
        <taxon>Bacteria</taxon>
        <taxon>Pseudomonadati</taxon>
        <taxon>Planctomycetota</taxon>
        <taxon>Planctomycetia</taxon>
        <taxon>Planctomycetia incertae sedis</taxon>
        <taxon>Engelhardtia</taxon>
    </lineage>
</organism>
<dbReference type="PROSITE" id="PS50045">
    <property type="entry name" value="SIGMA54_INTERACT_4"/>
    <property type="match status" value="1"/>
</dbReference>
<dbReference type="PROSITE" id="PS00676">
    <property type="entry name" value="SIGMA54_INTERACT_2"/>
    <property type="match status" value="1"/>
</dbReference>
<dbReference type="PANTHER" id="PTHR32071">
    <property type="entry name" value="TRANSCRIPTIONAL REGULATORY PROTEIN"/>
    <property type="match status" value="1"/>
</dbReference>
<sequence length="484" mass="51050">MANLLAERLGDAPNIALVRVWQAPRDAGVGATSPLTLIAAAGELVPAVETHAPAFDGRLRGGARGEAVLRALGEDVHDRGELDWARAQGLRGYASAPMIAKGRWVGGVELFTWSTIAREGPGWLRVLADRVAVAVVSVAMQSAGGGDDARGTPPVAADRATPGLAPVLARLRRVAGTDATVLLTGESGVGKEVLAEELHRASHRSAGPLVRVNCASIPRELFESEFFGHAKGSFTGAARDRIGHFEAADGGTLFLDEVGELPIDLQAKLLRALQESRVERVGESVSRLVDVRIVAATNRDLEREVSRGNFREDLYWRLCVYPIEIPALRERPQDVPVLAARFVTQLAAELGRPGAPIGEAGAARLVAHAWPGNVRELRHRILRELIDTDAGDLEFVALDSGAPRPPASVPVGEAGVWTSDQLQALERDNLLRALRFSGGKVAGPGGAAELLGTNSNTLASRLRRLGLAAGGSAQGPTGPADPGR</sequence>
<dbReference type="Gene3D" id="1.10.10.60">
    <property type="entry name" value="Homeodomain-like"/>
    <property type="match status" value="1"/>
</dbReference>
<keyword evidence="3" id="KW-0805">Transcription regulation</keyword>
<dbReference type="GO" id="GO:0016829">
    <property type="term" value="F:lyase activity"/>
    <property type="evidence" value="ECO:0007669"/>
    <property type="project" value="UniProtKB-KW"/>
</dbReference>
<evidence type="ECO:0000256" key="2">
    <source>
        <dbReference type="ARBA" id="ARBA00022840"/>
    </source>
</evidence>
<evidence type="ECO:0000259" key="6">
    <source>
        <dbReference type="PROSITE" id="PS50045"/>
    </source>
</evidence>
<dbReference type="Gene3D" id="3.40.50.300">
    <property type="entry name" value="P-loop containing nucleotide triphosphate hydrolases"/>
    <property type="match status" value="1"/>
</dbReference>
<dbReference type="KEGG" id="pbap:Pla133_40270"/>
<dbReference type="EMBL" id="CP036287">
    <property type="protein sequence ID" value="QDU68912.1"/>
    <property type="molecule type" value="Genomic_DNA"/>
</dbReference>
<keyword evidence="1" id="KW-0547">Nucleotide-binding</keyword>
<evidence type="ECO:0000256" key="5">
    <source>
        <dbReference type="ARBA" id="ARBA00023163"/>
    </source>
</evidence>
<dbReference type="PANTHER" id="PTHR32071:SF117">
    <property type="entry name" value="PTS-DEPENDENT DIHYDROXYACETONE KINASE OPERON REGULATORY PROTEIN-RELATED"/>
    <property type="match status" value="1"/>
</dbReference>
<dbReference type="GO" id="GO:0005524">
    <property type="term" value="F:ATP binding"/>
    <property type="evidence" value="ECO:0007669"/>
    <property type="project" value="UniProtKB-KW"/>
</dbReference>
<dbReference type="InterPro" id="IPR003593">
    <property type="entry name" value="AAA+_ATPase"/>
</dbReference>
<dbReference type="InterPro" id="IPR025944">
    <property type="entry name" value="Sigma_54_int_dom_CS"/>
</dbReference>
<dbReference type="Pfam" id="PF00158">
    <property type="entry name" value="Sigma54_activat"/>
    <property type="match status" value="1"/>
</dbReference>
<dbReference type="Pfam" id="PF25601">
    <property type="entry name" value="AAA_lid_14"/>
    <property type="match status" value="1"/>
</dbReference>
<dbReference type="CDD" id="cd00009">
    <property type="entry name" value="AAA"/>
    <property type="match status" value="1"/>
</dbReference>
<accession>A0A518BPK2</accession>
<dbReference type="SMART" id="SM00382">
    <property type="entry name" value="AAA"/>
    <property type="match status" value="1"/>
</dbReference>
<dbReference type="InterPro" id="IPR027417">
    <property type="entry name" value="P-loop_NTPase"/>
</dbReference>
<dbReference type="Proteomes" id="UP000316921">
    <property type="component" value="Chromosome"/>
</dbReference>
<gene>
    <name evidence="7" type="primary">fhlA_1</name>
    <name evidence="7" type="ORF">Pla133_40270</name>
</gene>
<dbReference type="InterPro" id="IPR002078">
    <property type="entry name" value="Sigma_54_int"/>
</dbReference>
<keyword evidence="2" id="KW-0067">ATP-binding</keyword>
<dbReference type="SUPFAM" id="SSF52540">
    <property type="entry name" value="P-loop containing nucleoside triphosphate hydrolases"/>
    <property type="match status" value="1"/>
</dbReference>
<dbReference type="InterPro" id="IPR025662">
    <property type="entry name" value="Sigma_54_int_dom_ATP-bd_1"/>
</dbReference>
<evidence type="ECO:0000256" key="3">
    <source>
        <dbReference type="ARBA" id="ARBA00023015"/>
    </source>
</evidence>
<keyword evidence="7" id="KW-0456">Lyase</keyword>
<dbReference type="GO" id="GO:0006355">
    <property type="term" value="P:regulation of DNA-templated transcription"/>
    <property type="evidence" value="ECO:0007669"/>
    <property type="project" value="InterPro"/>
</dbReference>
<dbReference type="InterPro" id="IPR025943">
    <property type="entry name" value="Sigma_54_int_dom_ATP-bd_2"/>
</dbReference>
<evidence type="ECO:0000256" key="4">
    <source>
        <dbReference type="ARBA" id="ARBA00023125"/>
    </source>
</evidence>
<protein>
    <submittedName>
        <fullName evidence="7">Formate hydrogenlyase transcriptional activator</fullName>
    </submittedName>
</protein>
<dbReference type="PROSITE" id="PS00688">
    <property type="entry name" value="SIGMA54_INTERACT_3"/>
    <property type="match status" value="1"/>
</dbReference>
<keyword evidence="8" id="KW-1185">Reference proteome</keyword>
<keyword evidence="5" id="KW-0804">Transcription</keyword>
<name>A0A518BPK2_9BACT</name>
<evidence type="ECO:0000256" key="1">
    <source>
        <dbReference type="ARBA" id="ARBA00022741"/>
    </source>
</evidence>
<reference evidence="7 8" key="1">
    <citation type="submission" date="2019-02" db="EMBL/GenBank/DDBJ databases">
        <title>Deep-cultivation of Planctomycetes and their phenomic and genomic characterization uncovers novel biology.</title>
        <authorList>
            <person name="Wiegand S."/>
            <person name="Jogler M."/>
            <person name="Boedeker C."/>
            <person name="Pinto D."/>
            <person name="Vollmers J."/>
            <person name="Rivas-Marin E."/>
            <person name="Kohn T."/>
            <person name="Peeters S.H."/>
            <person name="Heuer A."/>
            <person name="Rast P."/>
            <person name="Oberbeckmann S."/>
            <person name="Bunk B."/>
            <person name="Jeske O."/>
            <person name="Meyerdierks A."/>
            <person name="Storesund J.E."/>
            <person name="Kallscheuer N."/>
            <person name="Luecker S."/>
            <person name="Lage O.M."/>
            <person name="Pohl T."/>
            <person name="Merkel B.J."/>
            <person name="Hornburger P."/>
            <person name="Mueller R.-W."/>
            <person name="Bruemmer F."/>
            <person name="Labrenz M."/>
            <person name="Spormann A.M."/>
            <person name="Op den Camp H."/>
            <person name="Overmann J."/>
            <person name="Amann R."/>
            <person name="Jetten M.S.M."/>
            <person name="Mascher T."/>
            <person name="Medema M.H."/>
            <person name="Devos D.P."/>
            <person name="Kaster A.-K."/>
            <person name="Ovreas L."/>
            <person name="Rohde M."/>
            <person name="Galperin M.Y."/>
            <person name="Jogler C."/>
        </authorList>
    </citation>
    <scope>NUCLEOTIDE SEQUENCE [LARGE SCALE GENOMIC DNA]</scope>
    <source>
        <strain evidence="7 8">Pla133</strain>
    </source>
</reference>
<dbReference type="InterPro" id="IPR058031">
    <property type="entry name" value="AAA_lid_NorR"/>
</dbReference>
<evidence type="ECO:0000313" key="7">
    <source>
        <dbReference type="EMBL" id="QDU68912.1"/>
    </source>
</evidence>
<feature type="domain" description="Sigma-54 factor interaction" evidence="6">
    <location>
        <begin position="161"/>
        <end position="386"/>
    </location>
</feature>
<dbReference type="AlphaFoldDB" id="A0A518BPK2"/>